<dbReference type="Proteomes" id="UP000235145">
    <property type="component" value="Unassembled WGS sequence"/>
</dbReference>
<evidence type="ECO:0000313" key="7">
    <source>
        <dbReference type="Proteomes" id="UP000235145"/>
    </source>
</evidence>
<protein>
    <recommendedName>
        <fullName evidence="5">SWIM-type domain-containing protein</fullName>
    </recommendedName>
</protein>
<keyword evidence="3" id="KW-0862">Zinc</keyword>
<dbReference type="InterPro" id="IPR007527">
    <property type="entry name" value="Znf_SWIM"/>
</dbReference>
<evidence type="ECO:0000313" key="6">
    <source>
        <dbReference type="EMBL" id="KAJ0219530.1"/>
    </source>
</evidence>
<keyword evidence="7" id="KW-1185">Reference proteome</keyword>
<accession>A0A9R1W6Z4</accession>
<evidence type="ECO:0000256" key="3">
    <source>
        <dbReference type="ARBA" id="ARBA00022833"/>
    </source>
</evidence>
<evidence type="ECO:0000259" key="5">
    <source>
        <dbReference type="PROSITE" id="PS50966"/>
    </source>
</evidence>
<dbReference type="PROSITE" id="PS50966">
    <property type="entry name" value="ZF_SWIM"/>
    <property type="match status" value="1"/>
</dbReference>
<dbReference type="InterPro" id="IPR006564">
    <property type="entry name" value="Znf_PMZ"/>
</dbReference>
<feature type="domain" description="SWIM-type" evidence="5">
    <location>
        <begin position="156"/>
        <end position="198"/>
    </location>
</feature>
<keyword evidence="2 4" id="KW-0863">Zinc-finger</keyword>
<comment type="caution">
    <text evidence="6">The sequence shown here is derived from an EMBL/GenBank/DDBJ whole genome shotgun (WGS) entry which is preliminary data.</text>
</comment>
<dbReference type="EMBL" id="NBSK02000003">
    <property type="protein sequence ID" value="KAJ0219530.1"/>
    <property type="molecule type" value="Genomic_DNA"/>
</dbReference>
<keyword evidence="1" id="KW-0479">Metal-binding</keyword>
<dbReference type="Pfam" id="PF04434">
    <property type="entry name" value="SWIM"/>
    <property type="match status" value="1"/>
</dbReference>
<dbReference type="GO" id="GO:0008270">
    <property type="term" value="F:zinc ion binding"/>
    <property type="evidence" value="ECO:0007669"/>
    <property type="project" value="UniProtKB-KW"/>
</dbReference>
<gene>
    <name evidence="6" type="ORF">LSAT_V11C300129810</name>
</gene>
<dbReference type="AlphaFoldDB" id="A0A9R1W6Z4"/>
<evidence type="ECO:0000256" key="2">
    <source>
        <dbReference type="ARBA" id="ARBA00022771"/>
    </source>
</evidence>
<dbReference type="PANTHER" id="PTHR31973">
    <property type="entry name" value="POLYPROTEIN, PUTATIVE-RELATED"/>
    <property type="match status" value="1"/>
</dbReference>
<dbReference type="SMART" id="SM00575">
    <property type="entry name" value="ZnF_PMZ"/>
    <property type="match status" value="1"/>
</dbReference>
<evidence type="ECO:0000256" key="4">
    <source>
        <dbReference type="PROSITE-ProRule" id="PRU00325"/>
    </source>
</evidence>
<dbReference type="PANTHER" id="PTHR31973:SF190">
    <property type="entry name" value="MULE TRANSPOSASE DOMAIN-CONTAINING PROTEIN"/>
    <property type="match status" value="1"/>
</dbReference>
<name>A0A9R1W6Z4_LACSA</name>
<evidence type="ECO:0000256" key="1">
    <source>
        <dbReference type="ARBA" id="ARBA00022723"/>
    </source>
</evidence>
<reference evidence="6 7" key="1">
    <citation type="journal article" date="2017" name="Nat. Commun.">
        <title>Genome assembly with in vitro proximity ligation data and whole-genome triplication in lettuce.</title>
        <authorList>
            <person name="Reyes-Chin-Wo S."/>
            <person name="Wang Z."/>
            <person name="Yang X."/>
            <person name="Kozik A."/>
            <person name="Arikit S."/>
            <person name="Song C."/>
            <person name="Xia L."/>
            <person name="Froenicke L."/>
            <person name="Lavelle D.O."/>
            <person name="Truco M.J."/>
            <person name="Xia R."/>
            <person name="Zhu S."/>
            <person name="Xu C."/>
            <person name="Xu H."/>
            <person name="Xu X."/>
            <person name="Cox K."/>
            <person name="Korf I."/>
            <person name="Meyers B.C."/>
            <person name="Michelmore R.W."/>
        </authorList>
    </citation>
    <scope>NUCLEOTIDE SEQUENCE [LARGE SCALE GENOMIC DNA]</scope>
    <source>
        <strain evidence="7">cv. Salinas</strain>
        <tissue evidence="6">Seedlings</tissue>
    </source>
</reference>
<organism evidence="6 7">
    <name type="scientific">Lactuca sativa</name>
    <name type="common">Garden lettuce</name>
    <dbReference type="NCBI Taxonomy" id="4236"/>
    <lineage>
        <taxon>Eukaryota</taxon>
        <taxon>Viridiplantae</taxon>
        <taxon>Streptophyta</taxon>
        <taxon>Embryophyta</taxon>
        <taxon>Tracheophyta</taxon>
        <taxon>Spermatophyta</taxon>
        <taxon>Magnoliopsida</taxon>
        <taxon>eudicotyledons</taxon>
        <taxon>Gunneridae</taxon>
        <taxon>Pentapetalae</taxon>
        <taxon>asterids</taxon>
        <taxon>campanulids</taxon>
        <taxon>Asterales</taxon>
        <taxon>Asteraceae</taxon>
        <taxon>Cichorioideae</taxon>
        <taxon>Cichorieae</taxon>
        <taxon>Lactucinae</taxon>
        <taxon>Lactuca</taxon>
    </lineage>
</organism>
<proteinExistence type="predicted"/>
<sequence>MAFSIQMHDAMQPKWTMPSRVKYIPNIVTDLDTNPTTSAPTIPEFENFMKEFSQYDREAYEWLKQIAPANWARSNFLGRAVSDVLISNMCEVLNGKIEKGREKLYIREYLIKRICNVMKEMKKDKGPLTPTTTNILDARKAVASQYIARWNGGDKYKLTGDLQDQHDVDVRKQTCSCRKWELIGIPYRHAIATLNEMSKDSEDELDIYK</sequence>